<evidence type="ECO:0000256" key="15">
    <source>
        <dbReference type="SAM" id="MobiDB-lite"/>
    </source>
</evidence>
<dbReference type="InterPro" id="IPR006674">
    <property type="entry name" value="HD_domain"/>
</dbReference>
<evidence type="ECO:0000256" key="14">
    <source>
        <dbReference type="ARBA" id="ARBA00023285"/>
    </source>
</evidence>
<organism evidence="17 18">
    <name type="scientific">Malassezia equina</name>
    <dbReference type="NCBI Taxonomy" id="1381935"/>
    <lineage>
        <taxon>Eukaryota</taxon>
        <taxon>Fungi</taxon>
        <taxon>Dikarya</taxon>
        <taxon>Basidiomycota</taxon>
        <taxon>Ustilaginomycotina</taxon>
        <taxon>Malasseziomycetes</taxon>
        <taxon>Malasseziales</taxon>
        <taxon>Malasseziaceae</taxon>
        <taxon>Malassezia</taxon>
    </lineage>
</organism>
<evidence type="ECO:0000256" key="2">
    <source>
        <dbReference type="ARBA" id="ARBA00001936"/>
    </source>
</evidence>
<evidence type="ECO:0000256" key="6">
    <source>
        <dbReference type="ARBA" id="ARBA00005234"/>
    </source>
</evidence>
<comment type="cofactor">
    <cofactor evidence="3">
        <name>Co(2+)</name>
        <dbReference type="ChEBI" id="CHEBI:48828"/>
    </cofactor>
</comment>
<dbReference type="Pfam" id="PF13023">
    <property type="entry name" value="HD_3"/>
    <property type="match status" value="1"/>
</dbReference>
<comment type="cofactor">
    <cofactor evidence="4">
        <name>Mg(2+)</name>
        <dbReference type="ChEBI" id="CHEBI:18420"/>
    </cofactor>
</comment>
<gene>
    <name evidence="17" type="ORF">MEQU1_001269</name>
</gene>
<dbReference type="GO" id="GO:0008234">
    <property type="term" value="F:cysteine-type peptidase activity"/>
    <property type="evidence" value="ECO:0007669"/>
    <property type="project" value="InterPro"/>
</dbReference>
<keyword evidence="18" id="KW-1185">Reference proteome</keyword>
<dbReference type="GO" id="GO:0019783">
    <property type="term" value="F:ubiquitin-like protein peptidase activity"/>
    <property type="evidence" value="ECO:0007669"/>
    <property type="project" value="UniProtKB-ARBA"/>
</dbReference>
<feature type="region of interest" description="Disordered" evidence="15">
    <location>
        <begin position="1"/>
        <end position="74"/>
    </location>
</feature>
<accession>A0AAF0IYS6</accession>
<feature type="compositionally biased region" description="Polar residues" evidence="15">
    <location>
        <begin position="36"/>
        <end position="62"/>
    </location>
</feature>
<reference evidence="17" key="1">
    <citation type="submission" date="2023-03" db="EMBL/GenBank/DDBJ databases">
        <title>Mating type loci evolution in Malassezia.</title>
        <authorList>
            <person name="Coelho M.A."/>
        </authorList>
    </citation>
    <scope>NUCLEOTIDE SEQUENCE</scope>
    <source>
        <strain evidence="17">CBS 12830</strain>
    </source>
</reference>
<dbReference type="FunFam" id="1.10.3210.10:FF:000011">
    <property type="entry name" value="HD domain-containing protein 2"/>
    <property type="match status" value="1"/>
</dbReference>
<evidence type="ECO:0000256" key="12">
    <source>
        <dbReference type="ARBA" id="ARBA00022801"/>
    </source>
</evidence>
<keyword evidence="13" id="KW-0460">Magnesium</keyword>
<evidence type="ECO:0000256" key="11">
    <source>
        <dbReference type="ARBA" id="ARBA00022723"/>
    </source>
</evidence>
<dbReference type="Pfam" id="PF02902">
    <property type="entry name" value="Peptidase_C48"/>
    <property type="match status" value="1"/>
</dbReference>
<evidence type="ECO:0000256" key="7">
    <source>
        <dbReference type="ARBA" id="ARBA00009999"/>
    </source>
</evidence>
<dbReference type="GO" id="GO:0002953">
    <property type="term" value="F:5'-deoxynucleotidase activity"/>
    <property type="evidence" value="ECO:0007669"/>
    <property type="project" value="UniProtKB-EC"/>
</dbReference>
<dbReference type="InterPro" id="IPR003607">
    <property type="entry name" value="HD/PDEase_dom"/>
</dbReference>
<comment type="cofactor">
    <cofactor evidence="2">
        <name>Mn(2+)</name>
        <dbReference type="ChEBI" id="CHEBI:29035"/>
    </cofactor>
</comment>
<evidence type="ECO:0000256" key="13">
    <source>
        <dbReference type="ARBA" id="ARBA00022842"/>
    </source>
</evidence>
<dbReference type="GO" id="GO:0046872">
    <property type="term" value="F:metal ion binding"/>
    <property type="evidence" value="ECO:0007669"/>
    <property type="project" value="UniProtKB-KW"/>
</dbReference>
<comment type="function">
    <text evidence="5">Catalyzes the dephosphorylation of the nucleoside 5'-monophosphates deoxyadenosine monophosphate (dAMP), deoxycytidine monophosphate (dCMP), deoxyguanosine monophosphate (dGMP) and deoxythymidine monophosphate (dTMP).</text>
</comment>
<proteinExistence type="inferred from homology"/>
<dbReference type="EMBL" id="CP119901">
    <property type="protein sequence ID" value="WFD22597.1"/>
    <property type="molecule type" value="Genomic_DNA"/>
</dbReference>
<dbReference type="SMART" id="SM00471">
    <property type="entry name" value="HDc"/>
    <property type="match status" value="1"/>
</dbReference>
<evidence type="ECO:0000256" key="8">
    <source>
        <dbReference type="ARBA" id="ARBA00011738"/>
    </source>
</evidence>
<feature type="compositionally biased region" description="Polar residues" evidence="15">
    <location>
        <begin position="443"/>
        <end position="456"/>
    </location>
</feature>
<dbReference type="AlphaFoldDB" id="A0AAF0IYS6"/>
<dbReference type="GO" id="GO:0009159">
    <property type="term" value="P:deoxyribonucleoside monophosphate catabolic process"/>
    <property type="evidence" value="ECO:0007669"/>
    <property type="project" value="UniProtKB-ARBA"/>
</dbReference>
<keyword evidence="12" id="KW-0378">Hydrolase</keyword>
<comment type="similarity">
    <text evidence="7">Belongs to the HDDC2 family.</text>
</comment>
<name>A0AAF0IYS6_9BASI</name>
<dbReference type="Proteomes" id="UP001214415">
    <property type="component" value="Chromosome 2"/>
</dbReference>
<dbReference type="InterPro" id="IPR038765">
    <property type="entry name" value="Papain-like_cys_pep_sf"/>
</dbReference>
<comment type="catalytic activity">
    <reaction evidence="1">
        <text>a 2'-deoxyribonucleoside 5'-phosphate + H2O = a 2'-deoxyribonucleoside + phosphate</text>
        <dbReference type="Rhea" id="RHEA:36167"/>
        <dbReference type="ChEBI" id="CHEBI:15377"/>
        <dbReference type="ChEBI" id="CHEBI:18274"/>
        <dbReference type="ChEBI" id="CHEBI:43474"/>
        <dbReference type="ChEBI" id="CHEBI:65317"/>
        <dbReference type="EC" id="3.1.3.89"/>
    </reaction>
</comment>
<evidence type="ECO:0000256" key="5">
    <source>
        <dbReference type="ARBA" id="ARBA00004074"/>
    </source>
</evidence>
<protein>
    <recommendedName>
        <fullName evidence="9">5'-deoxynucleotidase</fullName>
        <ecNumber evidence="9">3.1.3.89</ecNumber>
    </recommendedName>
</protein>
<feature type="region of interest" description="Disordered" evidence="15">
    <location>
        <begin position="326"/>
        <end position="347"/>
    </location>
</feature>
<dbReference type="Gene3D" id="1.10.3210.10">
    <property type="entry name" value="Hypothetical protein af1432"/>
    <property type="match status" value="1"/>
</dbReference>
<dbReference type="SUPFAM" id="SSF109604">
    <property type="entry name" value="HD-domain/PDEase-like"/>
    <property type="match status" value="1"/>
</dbReference>
<keyword evidence="11" id="KW-0479">Metal-binding</keyword>
<feature type="compositionally biased region" description="Basic and acidic residues" evidence="15">
    <location>
        <begin position="1"/>
        <end position="12"/>
    </location>
</feature>
<comment type="subunit">
    <text evidence="8">Homodimer.</text>
</comment>
<feature type="domain" description="Ubiquitin-like protease family profile" evidence="16">
    <location>
        <begin position="343"/>
        <end position="535"/>
    </location>
</feature>
<keyword evidence="10" id="KW-0645">Protease</keyword>
<feature type="region of interest" description="Disordered" evidence="15">
    <location>
        <begin position="425"/>
        <end position="456"/>
    </location>
</feature>
<sequence>MKATRGRQELKDVTTGTASAALQAAAPSSYRKTGFRISSSTHVSPPRASTSASNTQPNSSMSDLPPLPDVPSQHIRLDPSTTLFPRAVPGTGHMIQDEDSKMVSKLLYFTHYLQNLKLCKRTGWYHHNVPFPESISDHMYRMAVLSILIESDEIDFRKCATMALVHDMAEALVGDLTPLCKVEKEEKRRREVQAIHFLTHDLLGDTQASRRIYDLWHEYEDRQTPEAKLVKDLDCFELCLQAYEYERTHNITDLQPFWDGAAPKQLRSAIQVEEMTGNEALGLWQTMESGSLKSFTLAQPPSPGRTDPVRKPTPILVGERRRLQQEEAKDALPKLSESAPTTVESPGHHLDRLRENEYLNDTLIEFGLRFLQEHIKTRDPALAQQTFEKRYIVIPIHENMHWYLAIVVNPQMILRKRPPVHSLSSGFQLRRSARRPSEGLEGDSNSPAPTMGAQDSVSESESTYVFVLDSLGTHHGPVKTALRDYLRLEARAKGFVPADIDLKSLEDPIHIDVRVPEQPNYCDCGIYLLHFFDRYFSDPDYFFRIILASRRGCKNSSEIHEAWQQNMIEKKRSWWRDQVLTLSSEWTQQHRDE</sequence>
<evidence type="ECO:0000259" key="16">
    <source>
        <dbReference type="PROSITE" id="PS50600"/>
    </source>
</evidence>
<feature type="compositionally biased region" description="Low complexity" evidence="15">
    <location>
        <begin position="18"/>
        <end position="29"/>
    </location>
</feature>
<dbReference type="SUPFAM" id="SSF54001">
    <property type="entry name" value="Cysteine proteinases"/>
    <property type="match status" value="1"/>
</dbReference>
<keyword evidence="14" id="KW-0170">Cobalt</keyword>
<dbReference type="Gene3D" id="3.40.395.10">
    <property type="entry name" value="Adenoviral Proteinase, Chain A"/>
    <property type="match status" value="1"/>
</dbReference>
<dbReference type="InterPro" id="IPR003653">
    <property type="entry name" value="Peptidase_C48_C"/>
</dbReference>
<evidence type="ECO:0000256" key="1">
    <source>
        <dbReference type="ARBA" id="ARBA00001638"/>
    </source>
</evidence>
<dbReference type="GO" id="GO:0006508">
    <property type="term" value="P:proteolysis"/>
    <property type="evidence" value="ECO:0007669"/>
    <property type="project" value="UniProtKB-KW"/>
</dbReference>
<comment type="similarity">
    <text evidence="6">Belongs to the peptidase C48 family.</text>
</comment>
<dbReference type="PROSITE" id="PS50600">
    <property type="entry name" value="ULP_PROTEASE"/>
    <property type="match status" value="1"/>
</dbReference>
<evidence type="ECO:0000256" key="3">
    <source>
        <dbReference type="ARBA" id="ARBA00001941"/>
    </source>
</evidence>
<dbReference type="InterPro" id="IPR039356">
    <property type="entry name" value="YfbR/HDDC2"/>
</dbReference>
<evidence type="ECO:0000256" key="4">
    <source>
        <dbReference type="ARBA" id="ARBA00001946"/>
    </source>
</evidence>
<dbReference type="GO" id="GO:0005737">
    <property type="term" value="C:cytoplasm"/>
    <property type="evidence" value="ECO:0007669"/>
    <property type="project" value="TreeGrafter"/>
</dbReference>
<evidence type="ECO:0000313" key="18">
    <source>
        <dbReference type="Proteomes" id="UP001214415"/>
    </source>
</evidence>
<dbReference type="PANTHER" id="PTHR11845:SF13">
    <property type="entry name" value="5'-DEOXYNUCLEOTIDASE HDDC2"/>
    <property type="match status" value="1"/>
</dbReference>
<dbReference type="EC" id="3.1.3.89" evidence="9"/>
<dbReference type="PANTHER" id="PTHR11845">
    <property type="entry name" value="5'-DEOXYNUCLEOTIDASE HDDC2"/>
    <property type="match status" value="1"/>
</dbReference>
<evidence type="ECO:0000313" key="17">
    <source>
        <dbReference type="EMBL" id="WFD22597.1"/>
    </source>
</evidence>
<evidence type="ECO:0000256" key="9">
    <source>
        <dbReference type="ARBA" id="ARBA00012964"/>
    </source>
</evidence>
<evidence type="ECO:0000256" key="10">
    <source>
        <dbReference type="ARBA" id="ARBA00022670"/>
    </source>
</evidence>